<dbReference type="HOGENOM" id="CLU_1006311_0_0_1"/>
<dbReference type="KEGG" id="ptm:GSPATT00010723001"/>
<dbReference type="GeneID" id="5027704"/>
<protein>
    <recommendedName>
        <fullName evidence="3">Transmembrane protein</fullName>
    </recommendedName>
</protein>
<proteinExistence type="predicted"/>
<dbReference type="AlphaFoldDB" id="A0CUQ5"/>
<dbReference type="InParanoid" id="A0CUQ5"/>
<dbReference type="EMBL" id="CT868185">
    <property type="protein sequence ID" value="CAK74522.1"/>
    <property type="molecule type" value="Genomic_DNA"/>
</dbReference>
<gene>
    <name evidence="1" type="ORF">GSPATT00010723001</name>
</gene>
<sequence>MKESSLPNIYYLVKSKYNFNFLYPITHFYELLDTPLRLIPNYQVLEQFLTSQNQRHSSELQIVFESLSYLVINYLINIMDNYAIYKSYFRINSQYILTSKNSLISTWKNSNYYHVKTIQIKHYRNLNIQNLNHIHQFLLKTFVPFLIAKQPYLHFENKKLEKMLLQKTKRIFFFLKIPQVYLINIEQEFKVDGKLKKNQFYLFQDESIQFYAIVSLYFIFELIRQCIKQIFYLNLNQKEIYFYLLSKTSTLHTPYILFSMIQQSFILCQFKIQTNQI</sequence>
<organism evidence="1 2">
    <name type="scientific">Paramecium tetraurelia</name>
    <dbReference type="NCBI Taxonomy" id="5888"/>
    <lineage>
        <taxon>Eukaryota</taxon>
        <taxon>Sar</taxon>
        <taxon>Alveolata</taxon>
        <taxon>Ciliophora</taxon>
        <taxon>Intramacronucleata</taxon>
        <taxon>Oligohymenophorea</taxon>
        <taxon>Peniculida</taxon>
        <taxon>Parameciidae</taxon>
        <taxon>Paramecium</taxon>
    </lineage>
</organism>
<dbReference type="RefSeq" id="XP_001441919.1">
    <property type="nucleotide sequence ID" value="XM_001441882.1"/>
</dbReference>
<evidence type="ECO:0000313" key="2">
    <source>
        <dbReference type="Proteomes" id="UP000000600"/>
    </source>
</evidence>
<evidence type="ECO:0008006" key="3">
    <source>
        <dbReference type="Google" id="ProtNLM"/>
    </source>
</evidence>
<evidence type="ECO:0000313" key="1">
    <source>
        <dbReference type="EMBL" id="CAK74522.1"/>
    </source>
</evidence>
<keyword evidence="2" id="KW-1185">Reference proteome</keyword>
<dbReference type="Proteomes" id="UP000000600">
    <property type="component" value="Unassembled WGS sequence"/>
</dbReference>
<reference evidence="1 2" key="1">
    <citation type="journal article" date="2006" name="Nature">
        <title>Global trends of whole-genome duplications revealed by the ciliate Paramecium tetraurelia.</title>
        <authorList>
            <consortium name="Genoscope"/>
            <person name="Aury J.-M."/>
            <person name="Jaillon O."/>
            <person name="Duret L."/>
            <person name="Noel B."/>
            <person name="Jubin C."/>
            <person name="Porcel B.M."/>
            <person name="Segurens B."/>
            <person name="Daubin V."/>
            <person name="Anthouard V."/>
            <person name="Aiach N."/>
            <person name="Arnaiz O."/>
            <person name="Billaut A."/>
            <person name="Beisson J."/>
            <person name="Blanc I."/>
            <person name="Bouhouche K."/>
            <person name="Camara F."/>
            <person name="Duharcourt S."/>
            <person name="Guigo R."/>
            <person name="Gogendeau D."/>
            <person name="Katinka M."/>
            <person name="Keller A.-M."/>
            <person name="Kissmehl R."/>
            <person name="Klotz C."/>
            <person name="Koll F."/>
            <person name="Le Moue A."/>
            <person name="Lepere C."/>
            <person name="Malinsky S."/>
            <person name="Nowacki M."/>
            <person name="Nowak J.K."/>
            <person name="Plattner H."/>
            <person name="Poulain J."/>
            <person name="Ruiz F."/>
            <person name="Serrano V."/>
            <person name="Zagulski M."/>
            <person name="Dessen P."/>
            <person name="Betermier M."/>
            <person name="Weissenbach J."/>
            <person name="Scarpelli C."/>
            <person name="Schachter V."/>
            <person name="Sperling L."/>
            <person name="Meyer E."/>
            <person name="Cohen J."/>
            <person name="Wincker P."/>
        </authorList>
    </citation>
    <scope>NUCLEOTIDE SEQUENCE [LARGE SCALE GENOMIC DNA]</scope>
    <source>
        <strain evidence="1 2">Stock d4-2</strain>
    </source>
</reference>
<accession>A0CUQ5</accession>
<name>A0CUQ5_PARTE</name>